<organism evidence="2">
    <name type="scientific">Culex pipiens</name>
    <name type="common">House mosquito</name>
    <dbReference type="NCBI Taxonomy" id="7175"/>
    <lineage>
        <taxon>Eukaryota</taxon>
        <taxon>Metazoa</taxon>
        <taxon>Ecdysozoa</taxon>
        <taxon>Arthropoda</taxon>
        <taxon>Hexapoda</taxon>
        <taxon>Insecta</taxon>
        <taxon>Pterygota</taxon>
        <taxon>Neoptera</taxon>
        <taxon>Endopterygota</taxon>
        <taxon>Diptera</taxon>
        <taxon>Nematocera</taxon>
        <taxon>Culicoidea</taxon>
        <taxon>Culicidae</taxon>
        <taxon>Culicinae</taxon>
        <taxon>Culicini</taxon>
        <taxon>Culex</taxon>
        <taxon>Culex</taxon>
    </lineage>
</organism>
<sequence length="111" mass="12307">MWPVLPGTAVLKFSGGKLTGGTDDLLLLCDNCCCFVIVDRRAPGHEHRSVVTAVEATIFVVPVALVLLVPHFISRRSFFFSRMQHFLLFCCSAGQGDFVLDFVRVEPYVMA</sequence>
<dbReference type="AlphaFoldDB" id="A0A8D8GYH6"/>
<keyword evidence="1" id="KW-1133">Transmembrane helix</keyword>
<accession>A0A8D8GYH6</accession>
<evidence type="ECO:0000313" key="2">
    <source>
        <dbReference type="EMBL" id="CAG6524808.1"/>
    </source>
</evidence>
<name>A0A8D8GYH6_CULPI</name>
<evidence type="ECO:0000256" key="1">
    <source>
        <dbReference type="SAM" id="Phobius"/>
    </source>
</evidence>
<dbReference type="EMBL" id="HBUE01296110">
    <property type="protein sequence ID" value="CAG6576496.1"/>
    <property type="molecule type" value="Transcribed_RNA"/>
</dbReference>
<keyword evidence="1" id="KW-0472">Membrane</keyword>
<protein>
    <submittedName>
        <fullName evidence="2">(northern house mosquito) hypothetical protein</fullName>
    </submittedName>
</protein>
<dbReference type="EMBL" id="HBUE01190237">
    <property type="protein sequence ID" value="CAG6524808.1"/>
    <property type="molecule type" value="Transcribed_RNA"/>
</dbReference>
<reference evidence="2" key="1">
    <citation type="submission" date="2021-05" db="EMBL/GenBank/DDBJ databases">
        <authorList>
            <person name="Alioto T."/>
            <person name="Alioto T."/>
            <person name="Gomez Garrido J."/>
        </authorList>
    </citation>
    <scope>NUCLEOTIDE SEQUENCE</scope>
</reference>
<proteinExistence type="predicted"/>
<keyword evidence="1" id="KW-0812">Transmembrane</keyword>
<feature type="transmembrane region" description="Helical" evidence="1">
    <location>
        <begin position="50"/>
        <end position="73"/>
    </location>
</feature>